<dbReference type="Gene3D" id="1.20.1250.20">
    <property type="entry name" value="MFS general substrate transporter like domains"/>
    <property type="match status" value="1"/>
</dbReference>
<feature type="transmembrane region" description="Helical" evidence="1">
    <location>
        <begin position="120"/>
        <end position="144"/>
    </location>
</feature>
<dbReference type="InterPro" id="IPR036259">
    <property type="entry name" value="MFS_trans_sf"/>
</dbReference>
<protein>
    <submittedName>
        <fullName evidence="2">Uncharacterized protein</fullName>
    </submittedName>
</protein>
<keyword evidence="1" id="KW-0812">Transmembrane</keyword>
<organism evidence="2">
    <name type="scientific">Timema genevievae</name>
    <name type="common">Walking stick</name>
    <dbReference type="NCBI Taxonomy" id="629358"/>
    <lineage>
        <taxon>Eukaryota</taxon>
        <taxon>Metazoa</taxon>
        <taxon>Ecdysozoa</taxon>
        <taxon>Arthropoda</taxon>
        <taxon>Hexapoda</taxon>
        <taxon>Insecta</taxon>
        <taxon>Pterygota</taxon>
        <taxon>Neoptera</taxon>
        <taxon>Polyneoptera</taxon>
        <taxon>Phasmatodea</taxon>
        <taxon>Timematodea</taxon>
        <taxon>Timematoidea</taxon>
        <taxon>Timematidae</taxon>
        <taxon>Timema</taxon>
    </lineage>
</organism>
<dbReference type="EMBL" id="OE841762">
    <property type="protein sequence ID" value="CAD7596978.1"/>
    <property type="molecule type" value="Genomic_DNA"/>
</dbReference>
<accession>A0A7R9PMP2</accession>
<keyword evidence="1" id="KW-0472">Membrane</keyword>
<sequence>MTSLYRHPAVLNSGPVALCVALEGRSRGLTLWLQRGRDHNYSHRKGLHMFSYGVIHFLANGGWLRLLTTSLAKKHPSLHPPILERTDTRAIGRKLVFVFCILLMSITGIAQAISSNYLTFQVFVFINALGTAGVYPLAFIIALYSCKTSDAHRADFGILNSYILVGGVAPPKSSSATDQHKLLSLGFYTSPPKPPLSTVNQHALFRRFEPKLYSRCTYGTRFCPPLQREYPLEEWTNASPKPTHI</sequence>
<dbReference type="SUPFAM" id="SSF103473">
    <property type="entry name" value="MFS general substrate transporter"/>
    <property type="match status" value="1"/>
</dbReference>
<proteinExistence type="predicted"/>
<feature type="transmembrane region" description="Helical" evidence="1">
    <location>
        <begin position="95"/>
        <end position="114"/>
    </location>
</feature>
<name>A0A7R9PMP2_TIMGE</name>
<evidence type="ECO:0000313" key="2">
    <source>
        <dbReference type="EMBL" id="CAD7596978.1"/>
    </source>
</evidence>
<gene>
    <name evidence="2" type="ORF">TGEB3V08_LOCUS6610</name>
</gene>
<keyword evidence="1" id="KW-1133">Transmembrane helix</keyword>
<reference evidence="2" key="1">
    <citation type="submission" date="2020-11" db="EMBL/GenBank/DDBJ databases">
        <authorList>
            <person name="Tran Van P."/>
        </authorList>
    </citation>
    <scope>NUCLEOTIDE SEQUENCE</scope>
</reference>
<evidence type="ECO:0000256" key="1">
    <source>
        <dbReference type="SAM" id="Phobius"/>
    </source>
</evidence>
<dbReference type="AlphaFoldDB" id="A0A7R9PMP2"/>